<dbReference type="VEuPathDB" id="FungiDB:BCV72DRAFT_320918"/>
<reference evidence="1" key="1">
    <citation type="journal article" date="2016" name="Proc. Natl. Acad. Sci. U.S.A.">
        <title>Lipid metabolic changes in an early divergent fungus govern the establishment of a mutualistic symbiosis with endobacteria.</title>
        <authorList>
            <person name="Lastovetsky O.A."/>
            <person name="Gaspar M.L."/>
            <person name="Mondo S.J."/>
            <person name="LaButti K.M."/>
            <person name="Sandor L."/>
            <person name="Grigoriev I.V."/>
            <person name="Henry S.A."/>
            <person name="Pawlowska T.E."/>
        </authorList>
    </citation>
    <scope>NUCLEOTIDE SEQUENCE [LARGE SCALE GENOMIC DNA]</scope>
    <source>
        <strain evidence="1">ATCC 52814</strain>
    </source>
</reference>
<gene>
    <name evidence="1" type="ORF">BCV72DRAFT_320918</name>
</gene>
<evidence type="ECO:0000313" key="1">
    <source>
        <dbReference type="EMBL" id="ORE01584.1"/>
    </source>
</evidence>
<protein>
    <submittedName>
        <fullName evidence="1">Uncharacterized protein</fullName>
    </submittedName>
</protein>
<name>A0A1X0QP98_RHIZD</name>
<organism evidence="1">
    <name type="scientific">Rhizopus microsporus var. microsporus</name>
    <dbReference type="NCBI Taxonomy" id="86635"/>
    <lineage>
        <taxon>Eukaryota</taxon>
        <taxon>Fungi</taxon>
        <taxon>Fungi incertae sedis</taxon>
        <taxon>Mucoromycota</taxon>
        <taxon>Mucoromycotina</taxon>
        <taxon>Mucoromycetes</taxon>
        <taxon>Mucorales</taxon>
        <taxon>Mucorineae</taxon>
        <taxon>Rhizopodaceae</taxon>
        <taxon>Rhizopus</taxon>
    </lineage>
</organism>
<dbReference type="AlphaFoldDB" id="A0A1X0QP98"/>
<sequence>MALFYDSTPTIALEKKLTNLFKSGHLQIIHVNYFGPKDVDIEKQIKHPFEKVLFDALPKRDMMMDESIESYPIKNLWSNKLRYTRLLNRVVTVLLRVHLAPKSERLRREKKGKQSTESLTGSFKMSYNRRKRLFRNENIKHEKHLQKVQIGRLNENKWLSKVQKSDMHIAKYKELLQKERTTVNPRTTLPAMSDGDEAATLEIAAVVHPIAAQEVIVLEDEVI</sequence>
<dbReference type="EMBL" id="KV922118">
    <property type="protein sequence ID" value="ORE01584.1"/>
    <property type="molecule type" value="Genomic_DNA"/>
</dbReference>
<proteinExistence type="predicted"/>
<dbReference type="Proteomes" id="UP000242414">
    <property type="component" value="Unassembled WGS sequence"/>
</dbReference>
<accession>A0A1X0QP98</accession>